<dbReference type="Proteomes" id="UP000887565">
    <property type="component" value="Unplaced"/>
</dbReference>
<reference evidence="2" key="1">
    <citation type="submission" date="2022-11" db="UniProtKB">
        <authorList>
            <consortium name="WormBaseParasite"/>
        </authorList>
    </citation>
    <scope>IDENTIFICATION</scope>
</reference>
<sequence>MFFKRAWYRRNVELIGLAFKVHIYRFVGKLKVYSMSPDIPHCNDQPIVEMGGSIVNTPESPVPGDIEAPDNDTLSPTDLGYVALPTHDDSESRFIDNNVAVDSDFVSILDSNLAENGAVTNGSSENVIQRDRIPLSSVSGWKLELTEKVQLGLLWAPFRVGKTEDVQIRRMTRKDMSRITVYINEPSKSYEGNLAFQISKMQPASSNFYENVDKIKDLMSRLNIPSPPWAQSVPEDEWKSFLISRLALDR</sequence>
<organism evidence="1 2">
    <name type="scientific">Romanomermis culicivorax</name>
    <name type="common">Nematode worm</name>
    <dbReference type="NCBI Taxonomy" id="13658"/>
    <lineage>
        <taxon>Eukaryota</taxon>
        <taxon>Metazoa</taxon>
        <taxon>Ecdysozoa</taxon>
        <taxon>Nematoda</taxon>
        <taxon>Enoplea</taxon>
        <taxon>Dorylaimia</taxon>
        <taxon>Mermithida</taxon>
        <taxon>Mermithoidea</taxon>
        <taxon>Mermithidae</taxon>
        <taxon>Romanomermis</taxon>
    </lineage>
</organism>
<evidence type="ECO:0000313" key="1">
    <source>
        <dbReference type="Proteomes" id="UP000887565"/>
    </source>
</evidence>
<dbReference type="Pfam" id="PF06910">
    <property type="entry name" value="MEA1"/>
    <property type="match status" value="1"/>
</dbReference>
<keyword evidence="1" id="KW-1185">Reference proteome</keyword>
<protein>
    <submittedName>
        <fullName evidence="2">Uncharacterized protein</fullName>
    </submittedName>
</protein>
<dbReference type="WBParaSite" id="nRc.2.0.1.t30858-RA">
    <property type="protein sequence ID" value="nRc.2.0.1.t30858-RA"/>
    <property type="gene ID" value="nRc.2.0.1.g30858"/>
</dbReference>
<proteinExistence type="predicted"/>
<dbReference type="AlphaFoldDB" id="A0A915JXP7"/>
<name>A0A915JXP7_ROMCU</name>
<evidence type="ECO:0000313" key="2">
    <source>
        <dbReference type="WBParaSite" id="nRc.2.0.1.t30858-RA"/>
    </source>
</evidence>
<accession>A0A915JXP7</accession>